<gene>
    <name evidence="1" type="ORF">DERYTH_LOCUS22537</name>
</gene>
<keyword evidence="2" id="KW-1185">Reference proteome</keyword>
<evidence type="ECO:0000313" key="1">
    <source>
        <dbReference type="EMBL" id="CAG8796703.1"/>
    </source>
</evidence>
<accession>A0A9N9JTM6</accession>
<dbReference type="AlphaFoldDB" id="A0A9N9JTM6"/>
<sequence>VTGPNSFCWCDKYLKDAEDKCEMCEERVQKREAVSIVPLDEIWDVRCNIVLGRTKIPKENQYKPCQGSETYQAASVLNILATPEIFEGGNKAYVRE</sequence>
<feature type="non-terminal residue" evidence="1">
    <location>
        <position position="96"/>
    </location>
</feature>
<dbReference type="Proteomes" id="UP000789405">
    <property type="component" value="Unassembled WGS sequence"/>
</dbReference>
<organism evidence="1 2">
    <name type="scientific">Dentiscutata erythropus</name>
    <dbReference type="NCBI Taxonomy" id="1348616"/>
    <lineage>
        <taxon>Eukaryota</taxon>
        <taxon>Fungi</taxon>
        <taxon>Fungi incertae sedis</taxon>
        <taxon>Mucoromycota</taxon>
        <taxon>Glomeromycotina</taxon>
        <taxon>Glomeromycetes</taxon>
        <taxon>Diversisporales</taxon>
        <taxon>Gigasporaceae</taxon>
        <taxon>Dentiscutata</taxon>
    </lineage>
</organism>
<evidence type="ECO:0000313" key="2">
    <source>
        <dbReference type="Proteomes" id="UP000789405"/>
    </source>
</evidence>
<proteinExistence type="predicted"/>
<dbReference type="EMBL" id="CAJVPY010031542">
    <property type="protein sequence ID" value="CAG8796703.1"/>
    <property type="molecule type" value="Genomic_DNA"/>
</dbReference>
<protein>
    <submittedName>
        <fullName evidence="1">14211_t:CDS:1</fullName>
    </submittedName>
</protein>
<reference evidence="1" key="1">
    <citation type="submission" date="2021-06" db="EMBL/GenBank/DDBJ databases">
        <authorList>
            <person name="Kallberg Y."/>
            <person name="Tangrot J."/>
            <person name="Rosling A."/>
        </authorList>
    </citation>
    <scope>NUCLEOTIDE SEQUENCE</scope>
    <source>
        <strain evidence="1">MA453B</strain>
    </source>
</reference>
<comment type="caution">
    <text evidence="1">The sequence shown here is derived from an EMBL/GenBank/DDBJ whole genome shotgun (WGS) entry which is preliminary data.</text>
</comment>
<name>A0A9N9JTM6_9GLOM</name>